<accession>A0A8H4VEG5</accession>
<sequence>MDITSDLQLSKVVKSSHSSLEKSGCPLVGTCWSLALQFALLMVMAITYANTGIEEAIHLLWNMCSISG</sequence>
<organism evidence="1 2">
    <name type="scientific">Ophiocordyceps camponoti-floridani</name>
    <dbReference type="NCBI Taxonomy" id="2030778"/>
    <lineage>
        <taxon>Eukaryota</taxon>
        <taxon>Fungi</taxon>
        <taxon>Dikarya</taxon>
        <taxon>Ascomycota</taxon>
        <taxon>Pezizomycotina</taxon>
        <taxon>Sordariomycetes</taxon>
        <taxon>Hypocreomycetidae</taxon>
        <taxon>Hypocreales</taxon>
        <taxon>Ophiocordycipitaceae</taxon>
        <taxon>Ophiocordyceps</taxon>
    </lineage>
</organism>
<name>A0A8H4VEG5_9HYPO</name>
<keyword evidence="2" id="KW-1185">Reference proteome</keyword>
<dbReference type="AlphaFoldDB" id="A0A8H4VEG5"/>
<gene>
    <name evidence="1" type="ORF">GQ602_003391</name>
</gene>
<protein>
    <submittedName>
        <fullName evidence="1">Uncharacterized protein</fullName>
    </submittedName>
</protein>
<evidence type="ECO:0000313" key="1">
    <source>
        <dbReference type="EMBL" id="KAF4589502.1"/>
    </source>
</evidence>
<proteinExistence type="predicted"/>
<dbReference type="Proteomes" id="UP000562929">
    <property type="component" value="Unassembled WGS sequence"/>
</dbReference>
<dbReference type="EMBL" id="JAACLJ010000003">
    <property type="protein sequence ID" value="KAF4589502.1"/>
    <property type="molecule type" value="Genomic_DNA"/>
</dbReference>
<reference evidence="1 2" key="1">
    <citation type="journal article" date="2020" name="G3 (Bethesda)">
        <title>Genetic Underpinnings of Host Manipulation by Ophiocordyceps as Revealed by Comparative Transcriptomics.</title>
        <authorList>
            <person name="Will I."/>
            <person name="Das B."/>
            <person name="Trinh T."/>
            <person name="Brachmann A."/>
            <person name="Ohm R.A."/>
            <person name="de Bekker C."/>
        </authorList>
    </citation>
    <scope>NUCLEOTIDE SEQUENCE [LARGE SCALE GENOMIC DNA]</scope>
    <source>
        <strain evidence="1 2">EC05</strain>
    </source>
</reference>
<evidence type="ECO:0000313" key="2">
    <source>
        <dbReference type="Proteomes" id="UP000562929"/>
    </source>
</evidence>
<comment type="caution">
    <text evidence="1">The sequence shown here is derived from an EMBL/GenBank/DDBJ whole genome shotgun (WGS) entry which is preliminary data.</text>
</comment>